<evidence type="ECO:0000313" key="1">
    <source>
        <dbReference type="EMBL" id="MEB4794298.1"/>
    </source>
</evidence>
<comment type="caution">
    <text evidence="1">The sequence shown here is derived from an EMBL/GenBank/DDBJ whole genome shotgun (WGS) entry which is preliminary data.</text>
</comment>
<proteinExistence type="predicted"/>
<gene>
    <name evidence="1" type="ORF">P5G65_10355</name>
</gene>
<dbReference type="GO" id="GO:0016787">
    <property type="term" value="F:hydrolase activity"/>
    <property type="evidence" value="ECO:0007669"/>
    <property type="project" value="UniProtKB-KW"/>
</dbReference>
<organism evidence="1 2">
    <name type="scientific">Paenibacillus chondroitinus</name>
    <dbReference type="NCBI Taxonomy" id="59842"/>
    <lineage>
        <taxon>Bacteria</taxon>
        <taxon>Bacillati</taxon>
        <taxon>Bacillota</taxon>
        <taxon>Bacilli</taxon>
        <taxon>Bacillales</taxon>
        <taxon>Paenibacillaceae</taxon>
        <taxon>Paenibacillus</taxon>
    </lineage>
</organism>
<dbReference type="Gene3D" id="3.40.50.1820">
    <property type="entry name" value="alpha/beta hydrolase"/>
    <property type="match status" value="1"/>
</dbReference>
<sequence length="96" mass="10504">MVVVHGANLSSQNLAQLAMRLADAFTVYVPDRGGRGLSGPYGEDYGIRKEVEDLEALLNLSGASLSSGSAQRGLLRLKQHVPYRQFARLPFMNPRC</sequence>
<dbReference type="InterPro" id="IPR029058">
    <property type="entry name" value="AB_hydrolase_fold"/>
</dbReference>
<name>A0ABU6DBG2_9BACL</name>
<dbReference type="Proteomes" id="UP001355653">
    <property type="component" value="Unassembled WGS sequence"/>
</dbReference>
<dbReference type="SUPFAM" id="SSF53474">
    <property type="entry name" value="alpha/beta-Hydrolases"/>
    <property type="match status" value="1"/>
</dbReference>
<evidence type="ECO:0000313" key="2">
    <source>
        <dbReference type="Proteomes" id="UP001355653"/>
    </source>
</evidence>
<keyword evidence="1" id="KW-0378">Hydrolase</keyword>
<accession>A0ABU6DBG2</accession>
<dbReference type="RefSeq" id="WP_127449074.1">
    <property type="nucleotide sequence ID" value="NZ_JAROBY010000016.1"/>
</dbReference>
<dbReference type="EMBL" id="JAROBY010000016">
    <property type="protein sequence ID" value="MEB4794298.1"/>
    <property type="molecule type" value="Genomic_DNA"/>
</dbReference>
<reference evidence="1 2" key="1">
    <citation type="submission" date="2023-03" db="EMBL/GenBank/DDBJ databases">
        <title>Bacillus Genome Sequencing.</title>
        <authorList>
            <person name="Dunlap C."/>
        </authorList>
    </citation>
    <scope>NUCLEOTIDE SEQUENCE [LARGE SCALE GENOMIC DNA]</scope>
    <source>
        <strain evidence="1 2">NRS-1351</strain>
    </source>
</reference>
<keyword evidence="2" id="KW-1185">Reference proteome</keyword>
<protein>
    <submittedName>
        <fullName evidence="1">Alpha/beta hydrolase</fullName>
    </submittedName>
</protein>